<dbReference type="InterPro" id="IPR039537">
    <property type="entry name" value="Retrotran_Ty1/copia-like"/>
</dbReference>
<feature type="domain" description="GAG-pre-integrase" evidence="1">
    <location>
        <begin position="5"/>
        <end position="79"/>
    </location>
</feature>
<evidence type="ECO:0000313" key="3">
    <source>
        <dbReference type="Proteomes" id="UP000076532"/>
    </source>
</evidence>
<evidence type="ECO:0000313" key="2">
    <source>
        <dbReference type="EMBL" id="KZP11833.1"/>
    </source>
</evidence>
<dbReference type="InterPro" id="IPR025724">
    <property type="entry name" value="GAG-pre-integrase_dom"/>
</dbReference>
<accession>A0A166APQ5</accession>
<protein>
    <recommendedName>
        <fullName evidence="1">GAG-pre-integrase domain-containing protein</fullName>
    </recommendedName>
</protein>
<dbReference type="AlphaFoldDB" id="A0A166APQ5"/>
<dbReference type="OrthoDB" id="7691805at2759"/>
<reference evidence="2 3" key="1">
    <citation type="journal article" date="2016" name="Mol. Biol. Evol.">
        <title>Comparative Genomics of Early-Diverging Mushroom-Forming Fungi Provides Insights into the Origins of Lignocellulose Decay Capabilities.</title>
        <authorList>
            <person name="Nagy L.G."/>
            <person name="Riley R."/>
            <person name="Tritt A."/>
            <person name="Adam C."/>
            <person name="Daum C."/>
            <person name="Floudas D."/>
            <person name="Sun H."/>
            <person name="Yadav J.S."/>
            <person name="Pangilinan J."/>
            <person name="Larsson K.H."/>
            <person name="Matsuura K."/>
            <person name="Barry K."/>
            <person name="Labutti K."/>
            <person name="Kuo R."/>
            <person name="Ohm R.A."/>
            <person name="Bhattacharya S.S."/>
            <person name="Shirouzu T."/>
            <person name="Yoshinaga Y."/>
            <person name="Martin F.M."/>
            <person name="Grigoriev I.V."/>
            <person name="Hibbett D.S."/>
        </authorList>
    </citation>
    <scope>NUCLEOTIDE SEQUENCE [LARGE SCALE GENOMIC DNA]</scope>
    <source>
        <strain evidence="2 3">CBS 109695</strain>
    </source>
</reference>
<evidence type="ECO:0000259" key="1">
    <source>
        <dbReference type="Pfam" id="PF13976"/>
    </source>
</evidence>
<keyword evidence="3" id="KW-1185">Reference proteome</keyword>
<dbReference type="PANTHER" id="PTHR42648">
    <property type="entry name" value="TRANSPOSASE, PUTATIVE-RELATED"/>
    <property type="match status" value="1"/>
</dbReference>
<dbReference type="STRING" id="436010.A0A166APQ5"/>
<feature type="non-terminal residue" evidence="2">
    <location>
        <position position="124"/>
    </location>
</feature>
<proteinExistence type="predicted"/>
<dbReference type="EMBL" id="KV417657">
    <property type="protein sequence ID" value="KZP11833.1"/>
    <property type="molecule type" value="Genomic_DNA"/>
</dbReference>
<dbReference type="Pfam" id="PF13976">
    <property type="entry name" value="gag_pre-integrs"/>
    <property type="match status" value="1"/>
</dbReference>
<dbReference type="PANTHER" id="PTHR42648:SF28">
    <property type="entry name" value="TRANSPOSON-ENCODED PROTEIN WITH RIBONUCLEASE H-LIKE AND RETROVIRUS ZINC FINGER-LIKE DOMAINS"/>
    <property type="match status" value="1"/>
</dbReference>
<gene>
    <name evidence="2" type="ORF">FIBSPDRAFT_756159</name>
</gene>
<sequence length="124" mass="13463">MGSDRLYHLDTPHRASREFSYTATRTPASKLEQLHLALGHLNYQAIIGMIRKGTIHGAKISQAELSKPPPVCDACLKGKATRASFPASKSGHAKTVLGLVHSDLWGPAPVQTINGTRYIITFTD</sequence>
<organism evidence="2 3">
    <name type="scientific">Athelia psychrophila</name>
    <dbReference type="NCBI Taxonomy" id="1759441"/>
    <lineage>
        <taxon>Eukaryota</taxon>
        <taxon>Fungi</taxon>
        <taxon>Dikarya</taxon>
        <taxon>Basidiomycota</taxon>
        <taxon>Agaricomycotina</taxon>
        <taxon>Agaricomycetes</taxon>
        <taxon>Agaricomycetidae</taxon>
        <taxon>Atheliales</taxon>
        <taxon>Atheliaceae</taxon>
        <taxon>Athelia</taxon>
    </lineage>
</organism>
<dbReference type="Proteomes" id="UP000076532">
    <property type="component" value="Unassembled WGS sequence"/>
</dbReference>
<name>A0A166APQ5_9AGAM</name>